<keyword evidence="2" id="KW-1185">Reference proteome</keyword>
<gene>
    <name evidence="1" type="ORF">EDB81DRAFT_755220</name>
</gene>
<reference evidence="1" key="1">
    <citation type="journal article" date="2021" name="Nat. Commun.">
        <title>Genetic determinants of endophytism in the Arabidopsis root mycobiome.</title>
        <authorList>
            <person name="Mesny F."/>
            <person name="Miyauchi S."/>
            <person name="Thiergart T."/>
            <person name="Pickel B."/>
            <person name="Atanasova L."/>
            <person name="Karlsson M."/>
            <person name="Huettel B."/>
            <person name="Barry K.W."/>
            <person name="Haridas S."/>
            <person name="Chen C."/>
            <person name="Bauer D."/>
            <person name="Andreopoulos W."/>
            <person name="Pangilinan J."/>
            <person name="LaButti K."/>
            <person name="Riley R."/>
            <person name="Lipzen A."/>
            <person name="Clum A."/>
            <person name="Drula E."/>
            <person name="Henrissat B."/>
            <person name="Kohler A."/>
            <person name="Grigoriev I.V."/>
            <person name="Martin F.M."/>
            <person name="Hacquard S."/>
        </authorList>
    </citation>
    <scope>NUCLEOTIDE SEQUENCE</scope>
    <source>
        <strain evidence="1">MPI-CAGE-AT-0147</strain>
    </source>
</reference>
<dbReference type="EMBL" id="JAGMUV010000003">
    <property type="protein sequence ID" value="KAH7166595.1"/>
    <property type="molecule type" value="Genomic_DNA"/>
</dbReference>
<comment type="caution">
    <text evidence="1">The sequence shown here is derived from an EMBL/GenBank/DDBJ whole genome shotgun (WGS) entry which is preliminary data.</text>
</comment>
<proteinExistence type="predicted"/>
<organism evidence="1 2">
    <name type="scientific">Dactylonectria macrodidyma</name>
    <dbReference type="NCBI Taxonomy" id="307937"/>
    <lineage>
        <taxon>Eukaryota</taxon>
        <taxon>Fungi</taxon>
        <taxon>Dikarya</taxon>
        <taxon>Ascomycota</taxon>
        <taxon>Pezizomycotina</taxon>
        <taxon>Sordariomycetes</taxon>
        <taxon>Hypocreomycetidae</taxon>
        <taxon>Hypocreales</taxon>
        <taxon>Nectriaceae</taxon>
        <taxon>Dactylonectria</taxon>
    </lineage>
</organism>
<name>A0A9P9JKI7_9HYPO</name>
<sequence length="119" mass="13740">MYYTTTANLVCDKVLDSQTLPKRHIEILIFERATVFGYRNKSRWKTYYLTLWKNTLKTSLLPLPQHTLKVNYALGPHASSHPSHKDLYSNLTINFALSIGTSIVSFINFNVNTTYRAIQ</sequence>
<dbReference type="AlphaFoldDB" id="A0A9P9JKI7"/>
<evidence type="ECO:0000313" key="2">
    <source>
        <dbReference type="Proteomes" id="UP000738349"/>
    </source>
</evidence>
<dbReference type="Proteomes" id="UP000738349">
    <property type="component" value="Unassembled WGS sequence"/>
</dbReference>
<evidence type="ECO:0000313" key="1">
    <source>
        <dbReference type="EMBL" id="KAH7166595.1"/>
    </source>
</evidence>
<accession>A0A9P9JKI7</accession>
<protein>
    <submittedName>
        <fullName evidence="1">Uncharacterized protein</fullName>
    </submittedName>
</protein>